<reference evidence="1" key="1">
    <citation type="submission" date="2018-11" db="EMBL/GenBank/DDBJ databases">
        <authorList>
            <consortium name="Pathogen Informatics"/>
        </authorList>
    </citation>
    <scope>NUCLEOTIDE SEQUENCE</scope>
</reference>
<comment type="caution">
    <text evidence="1">The sequence shown here is derived from an EMBL/GenBank/DDBJ whole genome shotgun (WGS) entry which is preliminary data.</text>
</comment>
<name>A0A3S5CSB4_9PLAT</name>
<dbReference type="EMBL" id="CAAALY010288971">
    <property type="protein sequence ID" value="VEL44068.1"/>
    <property type="molecule type" value="Genomic_DNA"/>
</dbReference>
<gene>
    <name evidence="1" type="ORF">PXEA_LOCUS37508</name>
</gene>
<dbReference type="AlphaFoldDB" id="A0A3S5CSB4"/>
<organism evidence="1 2">
    <name type="scientific">Protopolystoma xenopodis</name>
    <dbReference type="NCBI Taxonomy" id="117903"/>
    <lineage>
        <taxon>Eukaryota</taxon>
        <taxon>Metazoa</taxon>
        <taxon>Spiralia</taxon>
        <taxon>Lophotrochozoa</taxon>
        <taxon>Platyhelminthes</taxon>
        <taxon>Monogenea</taxon>
        <taxon>Polyopisthocotylea</taxon>
        <taxon>Polystomatidea</taxon>
        <taxon>Polystomatidae</taxon>
        <taxon>Protopolystoma</taxon>
    </lineage>
</organism>
<accession>A0A3S5CSB4</accession>
<sequence>MLSPISAHDSLAEWIDNPLEWAVFRRPEGECKPALMTPPFEQACTTPITNRCLASNPHCHRGTRAGDIFARVQLEFVLSTLKPASKGLYSHTFF</sequence>
<protein>
    <submittedName>
        <fullName evidence="1">Uncharacterized protein</fullName>
    </submittedName>
</protein>
<evidence type="ECO:0000313" key="2">
    <source>
        <dbReference type="Proteomes" id="UP000784294"/>
    </source>
</evidence>
<proteinExistence type="predicted"/>
<keyword evidence="2" id="KW-1185">Reference proteome</keyword>
<dbReference type="Proteomes" id="UP000784294">
    <property type="component" value="Unassembled WGS sequence"/>
</dbReference>
<evidence type="ECO:0000313" key="1">
    <source>
        <dbReference type="EMBL" id="VEL44068.1"/>
    </source>
</evidence>